<reference evidence="1 2" key="1">
    <citation type="submission" date="2015-08" db="EMBL/GenBank/DDBJ databases">
        <title>Next Generation Sequencing and Analysis of the Genome of Puccinia sorghi L Schw, the Causal Agent of Maize Common Rust.</title>
        <authorList>
            <person name="Rochi L."/>
            <person name="Burguener G."/>
            <person name="Darino M."/>
            <person name="Turjanski A."/>
            <person name="Kreff E."/>
            <person name="Dieguez M.J."/>
            <person name="Sacco F."/>
        </authorList>
    </citation>
    <scope>NUCLEOTIDE SEQUENCE [LARGE SCALE GENOMIC DNA]</scope>
    <source>
        <strain evidence="1 2">RO10H11247</strain>
    </source>
</reference>
<dbReference type="Proteomes" id="UP000037035">
    <property type="component" value="Unassembled WGS sequence"/>
</dbReference>
<name>A0A0L6U7Z3_9BASI</name>
<gene>
    <name evidence="1" type="ORF">VP01_893g4</name>
</gene>
<evidence type="ECO:0000313" key="1">
    <source>
        <dbReference type="EMBL" id="KNZ44674.1"/>
    </source>
</evidence>
<accession>A0A0L6U7Z3</accession>
<organism evidence="1 2">
    <name type="scientific">Puccinia sorghi</name>
    <dbReference type="NCBI Taxonomy" id="27349"/>
    <lineage>
        <taxon>Eukaryota</taxon>
        <taxon>Fungi</taxon>
        <taxon>Dikarya</taxon>
        <taxon>Basidiomycota</taxon>
        <taxon>Pucciniomycotina</taxon>
        <taxon>Pucciniomycetes</taxon>
        <taxon>Pucciniales</taxon>
        <taxon>Pucciniaceae</taxon>
        <taxon>Puccinia</taxon>
    </lineage>
</organism>
<dbReference type="VEuPathDB" id="FungiDB:VP01_893g4"/>
<dbReference type="OrthoDB" id="4368647at2759"/>
<protein>
    <submittedName>
        <fullName evidence="1">Putative signal peptide protein</fullName>
    </submittedName>
</protein>
<sequence length="74" mass="8461">MILNRLSTTLIITVDLLTSTCFSRLDLNLTAETGIILGYKNAFLSYRIFKLEAKIVMQVRNVQFEEFSFPGLNN</sequence>
<proteinExistence type="predicted"/>
<comment type="caution">
    <text evidence="1">The sequence shown here is derived from an EMBL/GenBank/DDBJ whole genome shotgun (WGS) entry which is preliminary data.</text>
</comment>
<evidence type="ECO:0000313" key="2">
    <source>
        <dbReference type="Proteomes" id="UP000037035"/>
    </source>
</evidence>
<dbReference type="AlphaFoldDB" id="A0A0L6U7Z3"/>
<keyword evidence="2" id="KW-1185">Reference proteome</keyword>
<dbReference type="EMBL" id="LAVV01014537">
    <property type="protein sequence ID" value="KNZ44674.1"/>
    <property type="molecule type" value="Genomic_DNA"/>
</dbReference>